<dbReference type="PROSITE" id="PS50082">
    <property type="entry name" value="WD_REPEATS_2"/>
    <property type="match status" value="2"/>
</dbReference>
<evidence type="ECO:0000256" key="1">
    <source>
        <dbReference type="ARBA" id="ARBA00022574"/>
    </source>
</evidence>
<evidence type="ECO:0000313" key="5">
    <source>
        <dbReference type="EMBL" id="MDE51964.1"/>
    </source>
</evidence>
<feature type="repeat" description="WD" evidence="3">
    <location>
        <begin position="542"/>
        <end position="576"/>
    </location>
</feature>
<dbReference type="SUPFAM" id="SSF50998">
    <property type="entry name" value="Quinoprotein alcohol dehydrogenase-like"/>
    <property type="match status" value="1"/>
</dbReference>
<dbReference type="EMBL" id="GGYP01007193">
    <property type="protein sequence ID" value="MDE51964.1"/>
    <property type="molecule type" value="Transcribed_RNA"/>
</dbReference>
<dbReference type="InterPro" id="IPR019775">
    <property type="entry name" value="WD40_repeat_CS"/>
</dbReference>
<dbReference type="GO" id="GO:0005737">
    <property type="term" value="C:cytoplasm"/>
    <property type="evidence" value="ECO:0007669"/>
    <property type="project" value="TreeGrafter"/>
</dbReference>
<evidence type="ECO:0000256" key="4">
    <source>
        <dbReference type="SAM" id="MobiDB-lite"/>
    </source>
</evidence>
<evidence type="ECO:0000256" key="2">
    <source>
        <dbReference type="ARBA" id="ARBA00022737"/>
    </source>
</evidence>
<dbReference type="Gene3D" id="2.130.10.10">
    <property type="entry name" value="YVTN repeat-like/Quinoprotein amine dehydrogenase"/>
    <property type="match status" value="3"/>
</dbReference>
<dbReference type="PANTHER" id="PTHR44099">
    <property type="entry name" value="RABCONNECTIN-3B, ISOFORM A"/>
    <property type="match status" value="1"/>
</dbReference>
<protein>
    <submittedName>
        <fullName evidence="5">WD repeat-containing protein 7</fullName>
    </submittedName>
</protein>
<dbReference type="InterPro" id="IPR011047">
    <property type="entry name" value="Quinoprotein_ADH-like_sf"/>
</dbReference>
<keyword evidence="1 3" id="KW-0853">WD repeat</keyword>
<keyword evidence="2" id="KW-0677">Repeat</keyword>
<dbReference type="Pfam" id="PF00400">
    <property type="entry name" value="WD40"/>
    <property type="match status" value="4"/>
</dbReference>
<proteinExistence type="predicted"/>
<dbReference type="AlphaFoldDB" id="A0A6G1SN68"/>
<dbReference type="InterPro" id="IPR001680">
    <property type="entry name" value="WD40_rpt"/>
</dbReference>
<dbReference type="InterPro" id="IPR036322">
    <property type="entry name" value="WD40_repeat_dom_sf"/>
</dbReference>
<feature type="region of interest" description="Disordered" evidence="4">
    <location>
        <begin position="822"/>
        <end position="841"/>
    </location>
</feature>
<feature type="repeat" description="WD" evidence="3">
    <location>
        <begin position="439"/>
        <end position="486"/>
    </location>
</feature>
<organism evidence="5">
    <name type="scientific">Aceria tosichella</name>
    <name type="common">wheat curl mite</name>
    <dbReference type="NCBI Taxonomy" id="561515"/>
    <lineage>
        <taxon>Eukaryota</taxon>
        <taxon>Metazoa</taxon>
        <taxon>Ecdysozoa</taxon>
        <taxon>Arthropoda</taxon>
        <taxon>Chelicerata</taxon>
        <taxon>Arachnida</taxon>
        <taxon>Acari</taxon>
        <taxon>Acariformes</taxon>
        <taxon>Trombidiformes</taxon>
        <taxon>Prostigmata</taxon>
        <taxon>Eupodina</taxon>
        <taxon>Eriophyoidea</taxon>
        <taxon>Eriophyidae</taxon>
        <taxon>Eriophyinae</taxon>
        <taxon>Aceriini</taxon>
        <taxon>Aceria</taxon>
    </lineage>
</organism>
<dbReference type="PANTHER" id="PTHR44099:SF4">
    <property type="entry name" value="RABCONNECTIN-3B, ISOFORM A"/>
    <property type="match status" value="1"/>
</dbReference>
<evidence type="ECO:0000256" key="3">
    <source>
        <dbReference type="PROSITE-ProRule" id="PRU00221"/>
    </source>
</evidence>
<dbReference type="SUPFAM" id="SSF50978">
    <property type="entry name" value="WD40 repeat-like"/>
    <property type="match status" value="1"/>
</dbReference>
<dbReference type="InterPro" id="IPR015943">
    <property type="entry name" value="WD40/YVTN_repeat-like_dom_sf"/>
</dbReference>
<dbReference type="SMART" id="SM00320">
    <property type="entry name" value="WD40"/>
    <property type="match status" value="7"/>
</dbReference>
<dbReference type="PROSITE" id="PS00678">
    <property type="entry name" value="WD_REPEATS_1"/>
    <property type="match status" value="2"/>
</dbReference>
<reference evidence="5" key="1">
    <citation type="submission" date="2018-10" db="EMBL/GenBank/DDBJ databases">
        <title>Transcriptome assembly of Aceria tosichella (Wheat curl mite) Type 2.</title>
        <authorList>
            <person name="Scully E.D."/>
            <person name="Geib S.M."/>
            <person name="Palmer N.A."/>
            <person name="Gupta A.K."/>
            <person name="Sarath G."/>
            <person name="Tatineni S."/>
        </authorList>
    </citation>
    <scope>NUCLEOTIDE SEQUENCE</scope>
    <source>
        <strain evidence="5">LincolnNE</strain>
    </source>
</reference>
<sequence length="1081" mass="119906">MSERLVLPFALWGSKAPTHRISCIHMMHNERNLITGSHDGQICTWEVEHDPVLSITPISMIFGHTAPVLCIADGDFVTNNTIVTSSDNGELCSWNVDDGQCLETKKTQYIHTYMQSFKVSTKDCRLFCVGHYAEILVLEPKTFSIKFRLSSKDQPDWITSIHILQPPQLSNIVIIGLSINGIVRIWTITDETNRSLDPIYDNDRKALDCSKSVQIISNPESMRLILIVCPERWDIYDATDFTKLCTVEAGKFRWTGGNFLTRDQVLVWSDKGEGYLYQVTTKRGVDNNQSSTTRLKAHLSSKTDKRFLYPPRMCLSSTSSSGKLLVRGDHRGAITIWSLISTNTVSDQVLNVSPKYHQSLENVWKQAHIEQLQSNLSSECNVTCSAYLPALGKLACAREDGTIIITTVTHLALLRLYSDAIKELEDGSQSQKATDERILSGHVGRINCLLYPNGTSPRYDEKYLVSGGIDFAVCLWDVTTGDLLHKFFTQAGEITQFLIPPNGCSAKLQTSICCVALDHSVSILNLNEKKCTLLAGRQLFPVQVIKWKPTDDTMVVGCKDDSAYVWRLETGQLAKVLQGAAAQETLSACDESVVTKEEQTNPAIELFKGLKQGNLSAIKSAAAKGLNQLAAQHNQPKVDYDASYRSHPLTIQNLKANPQDNDAYVIFFDIESIIAYLLHEPNLVIETVSILLSILQAWGLGEEANKICVNNPEMLKEFKPACLGLISKSCYMALMLPSYVRKLEPAIRRSRFFAKNSSLARLTGQCLSTLLFVTSSAGLPLYTSLRFTAVKLIGRGFTFWESYLDVAKVLLGLLDLSWDQDPKSNSDPSDRTTNPQSTSRQAARDALSAIALARPSVFITTLAREIAKYNSKQSNAHSRVSNHGQQNPPTLVKSKMEILRNITIMIETMPLDVANLIVETMDIVLHCIDHSLLENRGLGEAFPAITRFYMVSYCSSSRRIAVGTVTGNLAMYELRAQSKPQIVPAHKSAVSACSFSPDGKYLASYSAGDNKLCFWLTATGLFGLGNARTRCVGAIDTPPVSADLIKSPSDLLRVARLIWVAGKVVILMFIDEREFRYQVAS</sequence>
<feature type="compositionally biased region" description="Polar residues" evidence="4">
    <location>
        <begin position="831"/>
        <end position="841"/>
    </location>
</feature>
<name>A0A6G1SN68_9ACAR</name>
<dbReference type="InterPro" id="IPR049916">
    <property type="entry name" value="WDR72-like"/>
</dbReference>
<gene>
    <name evidence="5" type="primary">WDR7</name>
    <name evidence="5" type="ORF">g.6372</name>
</gene>
<accession>A0A6G1SN68</accession>